<organism evidence="1">
    <name type="scientific">Arundo donax</name>
    <name type="common">Giant reed</name>
    <name type="synonym">Donax arundinaceus</name>
    <dbReference type="NCBI Taxonomy" id="35708"/>
    <lineage>
        <taxon>Eukaryota</taxon>
        <taxon>Viridiplantae</taxon>
        <taxon>Streptophyta</taxon>
        <taxon>Embryophyta</taxon>
        <taxon>Tracheophyta</taxon>
        <taxon>Spermatophyta</taxon>
        <taxon>Magnoliopsida</taxon>
        <taxon>Liliopsida</taxon>
        <taxon>Poales</taxon>
        <taxon>Poaceae</taxon>
        <taxon>PACMAD clade</taxon>
        <taxon>Arundinoideae</taxon>
        <taxon>Arundineae</taxon>
        <taxon>Arundo</taxon>
    </lineage>
</organism>
<name>A0A0A9FJQ0_ARUDO</name>
<protein>
    <submittedName>
        <fullName evidence="1">Uncharacterized protein</fullName>
    </submittedName>
</protein>
<dbReference type="AlphaFoldDB" id="A0A0A9FJQ0"/>
<accession>A0A0A9FJQ0</accession>
<sequence length="72" mass="8291">MFGEDGRQPNACMLANCYSNYKIPSCFKRPDSIQRVIQTTIHSIRFESNVLYDYIKSGLKEKEKNLTKTVGI</sequence>
<reference evidence="1" key="1">
    <citation type="submission" date="2014-09" db="EMBL/GenBank/DDBJ databases">
        <authorList>
            <person name="Magalhaes I.L.F."/>
            <person name="Oliveira U."/>
            <person name="Santos F.R."/>
            <person name="Vidigal T.H.D.A."/>
            <person name="Brescovit A.D."/>
            <person name="Santos A.J."/>
        </authorList>
    </citation>
    <scope>NUCLEOTIDE SEQUENCE</scope>
    <source>
        <tissue evidence="1">Shoot tissue taken approximately 20 cm above the soil surface</tissue>
    </source>
</reference>
<evidence type="ECO:0000313" key="1">
    <source>
        <dbReference type="EMBL" id="JAE12552.1"/>
    </source>
</evidence>
<dbReference type="EMBL" id="GBRH01185344">
    <property type="protein sequence ID" value="JAE12552.1"/>
    <property type="molecule type" value="Transcribed_RNA"/>
</dbReference>
<proteinExistence type="predicted"/>
<reference evidence="1" key="2">
    <citation type="journal article" date="2015" name="Data Brief">
        <title>Shoot transcriptome of the giant reed, Arundo donax.</title>
        <authorList>
            <person name="Barrero R.A."/>
            <person name="Guerrero F.D."/>
            <person name="Moolhuijzen P."/>
            <person name="Goolsby J.A."/>
            <person name="Tidwell J."/>
            <person name="Bellgard S.E."/>
            <person name="Bellgard M.I."/>
        </authorList>
    </citation>
    <scope>NUCLEOTIDE SEQUENCE</scope>
    <source>
        <tissue evidence="1">Shoot tissue taken approximately 20 cm above the soil surface</tissue>
    </source>
</reference>